<feature type="domain" description="Fibronectin type-III" evidence="2">
    <location>
        <begin position="379"/>
        <end position="458"/>
    </location>
</feature>
<dbReference type="Gene3D" id="2.60.120.200">
    <property type="match status" value="1"/>
</dbReference>
<dbReference type="SUPFAM" id="SSF49899">
    <property type="entry name" value="Concanavalin A-like lectins/glucanases"/>
    <property type="match status" value="1"/>
</dbReference>
<dbReference type="InterPro" id="IPR036514">
    <property type="entry name" value="SGNH_hydro_sf"/>
</dbReference>
<name>A0ABM7RQ98_9BACT</name>
<dbReference type="SUPFAM" id="SSF49265">
    <property type="entry name" value="Fibronectin type III"/>
    <property type="match status" value="1"/>
</dbReference>
<dbReference type="Proteomes" id="UP001374893">
    <property type="component" value="Chromosome"/>
</dbReference>
<dbReference type="Gene3D" id="3.40.50.1110">
    <property type="entry name" value="SGNH hydrolase"/>
    <property type="match status" value="1"/>
</dbReference>
<protein>
    <recommendedName>
        <fullName evidence="2">Fibronectin type-III domain-containing protein</fullName>
    </recommendedName>
</protein>
<dbReference type="EMBL" id="AP024702">
    <property type="protein sequence ID" value="BCX50325.1"/>
    <property type="molecule type" value="Genomic_DNA"/>
</dbReference>
<feature type="chain" id="PRO_5047158563" description="Fibronectin type-III domain-containing protein" evidence="1">
    <location>
        <begin position="24"/>
        <end position="976"/>
    </location>
</feature>
<organism evidence="3 4">
    <name type="scientific">Haloferula helveola</name>
    <dbReference type="NCBI Taxonomy" id="490095"/>
    <lineage>
        <taxon>Bacteria</taxon>
        <taxon>Pseudomonadati</taxon>
        <taxon>Verrucomicrobiota</taxon>
        <taxon>Verrucomicrobiia</taxon>
        <taxon>Verrucomicrobiales</taxon>
        <taxon>Verrucomicrobiaceae</taxon>
        <taxon>Haloferula</taxon>
    </lineage>
</organism>
<evidence type="ECO:0000256" key="1">
    <source>
        <dbReference type="SAM" id="SignalP"/>
    </source>
</evidence>
<keyword evidence="1" id="KW-0732">Signal</keyword>
<feature type="signal peptide" evidence="1">
    <location>
        <begin position="1"/>
        <end position="23"/>
    </location>
</feature>
<dbReference type="InterPro" id="IPR036116">
    <property type="entry name" value="FN3_sf"/>
</dbReference>
<dbReference type="Gene3D" id="2.60.40.10">
    <property type="entry name" value="Immunoglobulins"/>
    <property type="match status" value="1"/>
</dbReference>
<dbReference type="RefSeq" id="WP_338687329.1">
    <property type="nucleotide sequence ID" value="NZ_AP024702.1"/>
</dbReference>
<dbReference type="InterPro" id="IPR013783">
    <property type="entry name" value="Ig-like_fold"/>
</dbReference>
<feature type="domain" description="Fibronectin type-III" evidence="2">
    <location>
        <begin position="470"/>
        <end position="565"/>
    </location>
</feature>
<evidence type="ECO:0000313" key="4">
    <source>
        <dbReference type="Proteomes" id="UP001374893"/>
    </source>
</evidence>
<dbReference type="Pfam" id="PF13385">
    <property type="entry name" value="Laminin_G_3"/>
    <property type="match status" value="1"/>
</dbReference>
<dbReference type="InterPro" id="IPR003961">
    <property type="entry name" value="FN3_dom"/>
</dbReference>
<dbReference type="InterPro" id="IPR013320">
    <property type="entry name" value="ConA-like_dom_sf"/>
</dbReference>
<accession>A0ABM7RQ98</accession>
<dbReference type="SMART" id="SM00060">
    <property type="entry name" value="FN3"/>
    <property type="match status" value="2"/>
</dbReference>
<dbReference type="SUPFAM" id="SSF52266">
    <property type="entry name" value="SGNH hydrolase"/>
    <property type="match status" value="1"/>
</dbReference>
<sequence length="976" mass="101585">MRFVPSSVFVSLLVLLAARPAAGQGTLKVFLLGGQSNMEGQAYTYDNTSTASFNIPTLEFLLSGTTAATTYLGAMPHTFKASIDPSWTSPRADAWCVHYDSSNGSVKTVAPTTDPADNFTGFGPLGPGFGVNVNLGSMFGAELGMGIRVGDATTDPVVLFKSDKGGTTLAEDWRPPSAVAARGGVVGPNYTTTVNLFDAFLDDLDADLLDDGVLNNSINPGEDPRFGNATAYEICGFVWIQGFNEKVENSGAFIPEYEDNLVDLIHDIRSSDGRIPADLPFIILESSDQDAGLNTARVNAVATVNAEIPGSAVFHETENMINGNPGSVDWGDNESGNPFTTDYGFHFHARAENFLEMGWLAGGAVLDNNYLDATDFWVERPTVDFVAFDEADVSCSINEFADTVTVYYGTTDAGPTSVGWDDSVSLGAQSAGVIVTTLFDLLEDTTYHFRIHATDFWSAPNSFTTPLEFPVPALGDPMTAGVTSDGASVECELLLADADVTLVWAETDQGVASIGGWTSAPGGGSQSFPGSLKDDVIAHTITGLSPNTGYSFRFFATNSTGDDWSEAGSFTTMRDVPELTAYYDFEGAGGDRFDDPAGDFADDLSGGQASAVFSSDTPGAFAGTQSISFDGSYTLSTASYTTDLGPDPMAYTIMFWIKAADIDQENNNTRLMSTNTGSSGNPYWQVEGFGNSGTNGDKLDLRIQNKPAGFGNWFTPDATNALARQDQGESAVWRHVAIVNSNAGSPGDGGAYAQTFVDGSSVGLANMDSQWDGFTIGNTAGRLTIGGPATGNGTRDFTGQLDDVALFAGIVSDSDIAAIAGGTLSPGDFIGGGSPFDMWATSGVTSGVTFEGDANGDGIEDGVAFLLGAATPADDATALLPVPSEDGSGGLQISFTMLKAVNSAPAVLSVEHSGDLGVGDPWASVAVPAASGVVGDIAFTVTENAGDSTKNDVVATIPSAGNAIGGRLFGRLMGQD</sequence>
<keyword evidence="4" id="KW-1185">Reference proteome</keyword>
<gene>
    <name evidence="3" type="ORF">HAHE_42330</name>
</gene>
<evidence type="ECO:0000313" key="3">
    <source>
        <dbReference type="EMBL" id="BCX50325.1"/>
    </source>
</evidence>
<dbReference type="CDD" id="cd00063">
    <property type="entry name" value="FN3"/>
    <property type="match status" value="1"/>
</dbReference>
<proteinExistence type="predicted"/>
<reference evidence="3 4" key="1">
    <citation type="submission" date="2021-06" db="EMBL/GenBank/DDBJ databases">
        <title>Complete genome of Haloferula helveola possessing various polysaccharide degrading enzymes.</title>
        <authorList>
            <person name="Takami H."/>
            <person name="Huang C."/>
            <person name="Hamasaki K."/>
        </authorList>
    </citation>
    <scope>NUCLEOTIDE SEQUENCE [LARGE SCALE GENOMIC DNA]</scope>
    <source>
        <strain evidence="3 4">CN-1</strain>
    </source>
</reference>
<evidence type="ECO:0000259" key="2">
    <source>
        <dbReference type="SMART" id="SM00060"/>
    </source>
</evidence>